<dbReference type="AlphaFoldDB" id="A0A4C1YIS3"/>
<organism evidence="1 2">
    <name type="scientific">Eumeta variegata</name>
    <name type="common">Bagworm moth</name>
    <name type="synonym">Eumeta japonica</name>
    <dbReference type="NCBI Taxonomy" id="151549"/>
    <lineage>
        <taxon>Eukaryota</taxon>
        <taxon>Metazoa</taxon>
        <taxon>Ecdysozoa</taxon>
        <taxon>Arthropoda</taxon>
        <taxon>Hexapoda</taxon>
        <taxon>Insecta</taxon>
        <taxon>Pterygota</taxon>
        <taxon>Neoptera</taxon>
        <taxon>Endopterygota</taxon>
        <taxon>Lepidoptera</taxon>
        <taxon>Glossata</taxon>
        <taxon>Ditrysia</taxon>
        <taxon>Tineoidea</taxon>
        <taxon>Psychidae</taxon>
        <taxon>Oiketicinae</taxon>
        <taxon>Eumeta</taxon>
    </lineage>
</organism>
<dbReference type="OrthoDB" id="445826at2759"/>
<reference evidence="1 2" key="1">
    <citation type="journal article" date="2019" name="Commun. Biol.">
        <title>The bagworm genome reveals a unique fibroin gene that provides high tensile strength.</title>
        <authorList>
            <person name="Kono N."/>
            <person name="Nakamura H."/>
            <person name="Ohtoshi R."/>
            <person name="Tomita M."/>
            <person name="Numata K."/>
            <person name="Arakawa K."/>
        </authorList>
    </citation>
    <scope>NUCLEOTIDE SEQUENCE [LARGE SCALE GENOMIC DNA]</scope>
</reference>
<accession>A0A4C1YIS3</accession>
<gene>
    <name evidence="1" type="ORF">EVAR_42886_1</name>
</gene>
<dbReference type="EMBL" id="BGZK01001202">
    <property type="protein sequence ID" value="GBP74307.1"/>
    <property type="molecule type" value="Genomic_DNA"/>
</dbReference>
<proteinExistence type="predicted"/>
<comment type="caution">
    <text evidence="1">The sequence shown here is derived from an EMBL/GenBank/DDBJ whole genome shotgun (WGS) entry which is preliminary data.</text>
</comment>
<name>A0A4C1YIS3_EUMVA</name>
<keyword evidence="2" id="KW-1185">Reference proteome</keyword>
<dbReference type="Proteomes" id="UP000299102">
    <property type="component" value="Unassembled WGS sequence"/>
</dbReference>
<evidence type="ECO:0000313" key="2">
    <source>
        <dbReference type="Proteomes" id="UP000299102"/>
    </source>
</evidence>
<sequence length="164" mass="18845">MSSEEVIKTFKSLDMKRTPDIHVRNKELEFVNATVFLGITLNNRLQWGPHITDRHATTLERQENCQNTVLQRQDSTELNRLKRDCTAALTKYSKDKWLNIVNSKLDEKAKIWLVQKSLKKPPQTLPCISGCKTEMPVAAKLTETSVVYYNTVDLEDQATYTTCP</sequence>
<protein>
    <submittedName>
        <fullName evidence="1">Uncharacterized protein</fullName>
    </submittedName>
</protein>
<evidence type="ECO:0000313" key="1">
    <source>
        <dbReference type="EMBL" id="GBP74307.1"/>
    </source>
</evidence>